<dbReference type="InterPro" id="IPR036412">
    <property type="entry name" value="HAD-like_sf"/>
</dbReference>
<dbReference type="InterPro" id="IPR050155">
    <property type="entry name" value="HAD-like_hydrolase_sf"/>
</dbReference>
<sequence>MKYKLVIFDFDGTLADSMPWFLDIVDGVADRYSFKRVDRAEIDRLRALSARKLIEIHGIPLWKLPRITMHLRQLADRDSHLIPLFEGVREVLMDLASRGVTLAVVTSNTEANVRKILGPELSSLIRYYQCGASMFGKKSKFRKVLQQAGVHPREVLSIGDEIRDMDAAAAYDIPFGAVAWGYTRIDALAARSPVEVFHRMTDIVERVA</sequence>
<evidence type="ECO:0000313" key="2">
    <source>
        <dbReference type="Proteomes" id="UP000186406"/>
    </source>
</evidence>
<dbReference type="SFLD" id="SFLDG01129">
    <property type="entry name" value="C1.5:_HAD__Beta-PGM__Phosphata"/>
    <property type="match status" value="1"/>
</dbReference>
<dbReference type="GO" id="GO:0008967">
    <property type="term" value="F:phosphoglycolate phosphatase activity"/>
    <property type="evidence" value="ECO:0007669"/>
    <property type="project" value="TreeGrafter"/>
</dbReference>
<evidence type="ECO:0000313" key="1">
    <source>
        <dbReference type="EMBL" id="SHO66923.1"/>
    </source>
</evidence>
<dbReference type="SUPFAM" id="SSF56784">
    <property type="entry name" value="HAD-like"/>
    <property type="match status" value="1"/>
</dbReference>
<dbReference type="GO" id="GO:0005829">
    <property type="term" value="C:cytosol"/>
    <property type="evidence" value="ECO:0007669"/>
    <property type="project" value="TreeGrafter"/>
</dbReference>
<dbReference type="Gene3D" id="1.10.150.240">
    <property type="entry name" value="Putative phosphatase, domain 2"/>
    <property type="match status" value="1"/>
</dbReference>
<proteinExistence type="predicted"/>
<dbReference type="InterPro" id="IPR023214">
    <property type="entry name" value="HAD_sf"/>
</dbReference>
<organism evidence="1 2">
    <name type="scientific">Pseudoxanthobacter soli DSM 19599</name>
    <dbReference type="NCBI Taxonomy" id="1123029"/>
    <lineage>
        <taxon>Bacteria</taxon>
        <taxon>Pseudomonadati</taxon>
        <taxon>Pseudomonadota</taxon>
        <taxon>Alphaproteobacteria</taxon>
        <taxon>Hyphomicrobiales</taxon>
        <taxon>Segnochrobactraceae</taxon>
        <taxon>Pseudoxanthobacter</taxon>
    </lineage>
</organism>
<dbReference type="RefSeq" id="WP_073631250.1">
    <property type="nucleotide sequence ID" value="NZ_FRXO01000009.1"/>
</dbReference>
<dbReference type="OrthoDB" id="9793014at2"/>
<dbReference type="GO" id="GO:0006281">
    <property type="term" value="P:DNA repair"/>
    <property type="evidence" value="ECO:0007669"/>
    <property type="project" value="TreeGrafter"/>
</dbReference>
<dbReference type="SFLD" id="SFLDS00003">
    <property type="entry name" value="Haloacid_Dehalogenase"/>
    <property type="match status" value="1"/>
</dbReference>
<dbReference type="Proteomes" id="UP000186406">
    <property type="component" value="Unassembled WGS sequence"/>
</dbReference>
<reference evidence="1 2" key="1">
    <citation type="submission" date="2016-12" db="EMBL/GenBank/DDBJ databases">
        <authorList>
            <person name="Song W.-J."/>
            <person name="Kurnit D.M."/>
        </authorList>
    </citation>
    <scope>NUCLEOTIDE SEQUENCE [LARGE SCALE GENOMIC DNA]</scope>
    <source>
        <strain evidence="1 2">DSM 19599</strain>
    </source>
</reference>
<dbReference type="Gene3D" id="3.40.50.1000">
    <property type="entry name" value="HAD superfamily/HAD-like"/>
    <property type="match status" value="1"/>
</dbReference>
<name>A0A1M7ZPU1_9HYPH</name>
<dbReference type="InterPro" id="IPR023198">
    <property type="entry name" value="PGP-like_dom2"/>
</dbReference>
<dbReference type="EMBL" id="FRXO01000009">
    <property type="protein sequence ID" value="SHO66923.1"/>
    <property type="molecule type" value="Genomic_DNA"/>
</dbReference>
<keyword evidence="2" id="KW-1185">Reference proteome</keyword>
<dbReference type="PANTHER" id="PTHR43434:SF13">
    <property type="entry name" value="PHOSPHOGLYCOLATE PHOSPHATASE"/>
    <property type="match status" value="1"/>
</dbReference>
<protein>
    <submittedName>
        <fullName evidence="1">Phosphoglycolate phosphatase</fullName>
    </submittedName>
</protein>
<dbReference type="STRING" id="1123029.SAMN02745172_03585"/>
<gene>
    <name evidence="1" type="ORF">SAMN02745172_03585</name>
</gene>
<dbReference type="AlphaFoldDB" id="A0A1M7ZPU1"/>
<accession>A0A1M7ZPU1</accession>
<dbReference type="InterPro" id="IPR041492">
    <property type="entry name" value="HAD_2"/>
</dbReference>
<dbReference type="PANTHER" id="PTHR43434">
    <property type="entry name" value="PHOSPHOGLYCOLATE PHOSPHATASE"/>
    <property type="match status" value="1"/>
</dbReference>
<dbReference type="Pfam" id="PF13419">
    <property type="entry name" value="HAD_2"/>
    <property type="match status" value="1"/>
</dbReference>